<name>A0A7S3ZN16_9STRA</name>
<evidence type="ECO:0000256" key="1">
    <source>
        <dbReference type="SAM" id="MobiDB-lite"/>
    </source>
</evidence>
<evidence type="ECO:0000313" key="2">
    <source>
        <dbReference type="EMBL" id="CAE0688423.1"/>
    </source>
</evidence>
<proteinExistence type="predicted"/>
<feature type="compositionally biased region" description="Basic residues" evidence="1">
    <location>
        <begin position="31"/>
        <end position="48"/>
    </location>
</feature>
<reference evidence="2" key="1">
    <citation type="submission" date="2021-01" db="EMBL/GenBank/DDBJ databases">
        <authorList>
            <person name="Corre E."/>
            <person name="Pelletier E."/>
            <person name="Niang G."/>
            <person name="Scheremetjew M."/>
            <person name="Finn R."/>
            <person name="Kale V."/>
            <person name="Holt S."/>
            <person name="Cochrane G."/>
            <person name="Meng A."/>
            <person name="Brown T."/>
            <person name="Cohen L."/>
        </authorList>
    </citation>
    <scope>NUCLEOTIDE SEQUENCE</scope>
    <source>
        <strain evidence="2">CCMP1756</strain>
    </source>
</reference>
<feature type="region of interest" description="Disordered" evidence="1">
    <location>
        <begin position="1"/>
        <end position="97"/>
    </location>
</feature>
<organism evidence="2">
    <name type="scientific">Pelagomonas calceolata</name>
    <dbReference type="NCBI Taxonomy" id="35677"/>
    <lineage>
        <taxon>Eukaryota</taxon>
        <taxon>Sar</taxon>
        <taxon>Stramenopiles</taxon>
        <taxon>Ochrophyta</taxon>
        <taxon>Pelagophyceae</taxon>
        <taxon>Pelagomonadales</taxon>
        <taxon>Pelagomonadaceae</taxon>
        <taxon>Pelagomonas</taxon>
    </lineage>
</organism>
<feature type="compositionally biased region" description="Acidic residues" evidence="1">
    <location>
        <begin position="53"/>
        <end position="66"/>
    </location>
</feature>
<protein>
    <submittedName>
        <fullName evidence="2">Uncharacterized protein</fullName>
    </submittedName>
</protein>
<sequence length="433" mass="49184">MGRTISCAKKSKKLRDARQATEGRGDMLAKLRPRKPASHHDLRPRRKVVYVYSDEDADETTDDSDEPYVPQTKTKTKPRTPRWKKKTTPTKRTRRSRRPIEVELTYYECPSDRTRAIKVWGCKMPAPDRRQATQRRVYKDKLVDGFEVIGTYSDYRIKAMRTLDQPATAYRSNGRPYVARRGAKRKNTGTLLDIGLGLMSFDEKDNLEAFEVIRKGGAFKRRKKDTRPCRFINRAFPFRSACRFLRAAMKEHRAEGKWVVEFSICGAALNAGAEAARAVAGPMLLKAKTYEACRTCEAFHNARTELRGEGEVQEFKAVVLGEAGDRYVMDIGDGRGEAWHAVDCTWDQLAADMKKSLDDVLKKRNLRRENVFVYCDATPPCSGISPVSHPSDEVKASCMKLIKQTDAFVHRMHAAGVFDAALFENVKACIDAW</sequence>
<feature type="compositionally biased region" description="Basic residues" evidence="1">
    <location>
        <begin position="74"/>
        <end position="97"/>
    </location>
</feature>
<feature type="compositionally biased region" description="Basic and acidic residues" evidence="1">
    <location>
        <begin position="14"/>
        <end position="29"/>
    </location>
</feature>
<gene>
    <name evidence="2" type="ORF">PCAL00307_LOCUS3857</name>
</gene>
<dbReference type="EMBL" id="HBIW01004750">
    <property type="protein sequence ID" value="CAE0688423.1"/>
    <property type="molecule type" value="Transcribed_RNA"/>
</dbReference>
<accession>A0A7S3ZN16</accession>
<dbReference type="AlphaFoldDB" id="A0A7S3ZN16"/>